<comment type="caution">
    <text evidence="1">The sequence shown here is derived from an EMBL/GenBank/DDBJ whole genome shotgun (WGS) entry which is preliminary data.</text>
</comment>
<evidence type="ECO:0000313" key="1">
    <source>
        <dbReference type="EMBL" id="KAJ8424507.1"/>
    </source>
</evidence>
<protein>
    <submittedName>
        <fullName evidence="1">Uncharacterized protein</fullName>
    </submittedName>
</protein>
<evidence type="ECO:0000313" key="2">
    <source>
        <dbReference type="Proteomes" id="UP001153076"/>
    </source>
</evidence>
<sequence length="268" mass="30103">MVGMHPGCFGNWALVTDDPWATVHSCTGVLPMTFSGSFDIKAIAEYDRRGVAFPPLPLPKDFQAPCTSFELAVAMEAAELKGLGSCKDERFSLWSQPSLSSVGASSSRGSGCMVTGFWKLDSIQRPDQGRVREPVDRKRARRWSRRMRAWPLRGCPPLRIVTSRGSWEFLPISSSPYPFSINTTPYSFIGCSGIHLPRGNGIKHKESDRNTHFPLEMADHVRESFVWRWKRASRLPRPLPKDFHALCPRFLLPEVEGAAVDFELPEIV</sequence>
<dbReference type="EMBL" id="JAKOGI010001664">
    <property type="protein sequence ID" value="KAJ8424507.1"/>
    <property type="molecule type" value="Genomic_DNA"/>
</dbReference>
<reference evidence="1" key="1">
    <citation type="submission" date="2022-04" db="EMBL/GenBank/DDBJ databases">
        <title>Carnegiea gigantea Genome sequencing and assembly v2.</title>
        <authorList>
            <person name="Copetti D."/>
            <person name="Sanderson M.J."/>
            <person name="Burquez A."/>
            <person name="Wojciechowski M.F."/>
        </authorList>
    </citation>
    <scope>NUCLEOTIDE SEQUENCE</scope>
    <source>
        <strain evidence="1">SGP5-SGP5p</strain>
        <tissue evidence="1">Aerial part</tissue>
    </source>
</reference>
<dbReference type="Proteomes" id="UP001153076">
    <property type="component" value="Unassembled WGS sequence"/>
</dbReference>
<name>A0A9Q1GNG1_9CARY</name>
<proteinExistence type="predicted"/>
<gene>
    <name evidence="1" type="ORF">Cgig2_017740</name>
</gene>
<keyword evidence="2" id="KW-1185">Reference proteome</keyword>
<organism evidence="1 2">
    <name type="scientific">Carnegiea gigantea</name>
    <dbReference type="NCBI Taxonomy" id="171969"/>
    <lineage>
        <taxon>Eukaryota</taxon>
        <taxon>Viridiplantae</taxon>
        <taxon>Streptophyta</taxon>
        <taxon>Embryophyta</taxon>
        <taxon>Tracheophyta</taxon>
        <taxon>Spermatophyta</taxon>
        <taxon>Magnoliopsida</taxon>
        <taxon>eudicotyledons</taxon>
        <taxon>Gunneridae</taxon>
        <taxon>Pentapetalae</taxon>
        <taxon>Caryophyllales</taxon>
        <taxon>Cactineae</taxon>
        <taxon>Cactaceae</taxon>
        <taxon>Cactoideae</taxon>
        <taxon>Echinocereeae</taxon>
        <taxon>Carnegiea</taxon>
    </lineage>
</organism>
<dbReference type="AlphaFoldDB" id="A0A9Q1GNG1"/>
<accession>A0A9Q1GNG1</accession>